<dbReference type="EMBL" id="UGTP01000001">
    <property type="protein sequence ID" value="SUC12409.1"/>
    <property type="molecule type" value="Genomic_DNA"/>
</dbReference>
<dbReference type="SUPFAM" id="SSF51366">
    <property type="entry name" value="Ribulose-phoshate binding barrel"/>
    <property type="match status" value="1"/>
</dbReference>
<evidence type="ECO:0000256" key="6">
    <source>
        <dbReference type="ARBA" id="ARBA00022822"/>
    </source>
</evidence>
<dbReference type="CDD" id="cd00331">
    <property type="entry name" value="IGPS"/>
    <property type="match status" value="1"/>
</dbReference>
<dbReference type="UniPathway" id="UPA00035">
    <property type="reaction ID" value="UER00043"/>
</dbReference>
<organism evidence="10 11">
    <name type="scientific">Prevotella pallens</name>
    <dbReference type="NCBI Taxonomy" id="60133"/>
    <lineage>
        <taxon>Bacteria</taxon>
        <taxon>Pseudomonadati</taxon>
        <taxon>Bacteroidota</taxon>
        <taxon>Bacteroidia</taxon>
        <taxon>Bacteroidales</taxon>
        <taxon>Prevotellaceae</taxon>
        <taxon>Prevotella</taxon>
    </lineage>
</organism>
<dbReference type="InterPro" id="IPR045186">
    <property type="entry name" value="Indole-3-glycerol_P_synth"/>
</dbReference>
<dbReference type="Pfam" id="PF00218">
    <property type="entry name" value="IGPS"/>
    <property type="match status" value="1"/>
</dbReference>
<gene>
    <name evidence="10" type="primary">trpC</name>
    <name evidence="10" type="ORF">NCTC13043_01012</name>
</gene>
<keyword evidence="7" id="KW-0057">Aromatic amino acid biosynthesis</keyword>
<keyword evidence="5" id="KW-0210">Decarboxylase</keyword>
<evidence type="ECO:0000256" key="5">
    <source>
        <dbReference type="ARBA" id="ARBA00022793"/>
    </source>
</evidence>
<evidence type="ECO:0000313" key="11">
    <source>
        <dbReference type="Proteomes" id="UP000254235"/>
    </source>
</evidence>
<evidence type="ECO:0000256" key="4">
    <source>
        <dbReference type="ARBA" id="ARBA00022605"/>
    </source>
</evidence>
<comment type="catalytic activity">
    <reaction evidence="1">
        <text>1-(2-carboxyphenylamino)-1-deoxy-D-ribulose 5-phosphate + H(+) = (1S,2R)-1-C-(indol-3-yl)glycerol 3-phosphate + CO2 + H2O</text>
        <dbReference type="Rhea" id="RHEA:23476"/>
        <dbReference type="ChEBI" id="CHEBI:15377"/>
        <dbReference type="ChEBI" id="CHEBI:15378"/>
        <dbReference type="ChEBI" id="CHEBI:16526"/>
        <dbReference type="ChEBI" id="CHEBI:58613"/>
        <dbReference type="ChEBI" id="CHEBI:58866"/>
        <dbReference type="EC" id="4.1.1.48"/>
    </reaction>
</comment>
<dbReference type="EC" id="4.1.1.48" evidence="3"/>
<dbReference type="RefSeq" id="WP_115083219.1">
    <property type="nucleotide sequence ID" value="NZ_UGTP01000001.1"/>
</dbReference>
<accession>A0A379F184</accession>
<comment type="pathway">
    <text evidence="2">Amino-acid biosynthesis; L-tryptophan biosynthesis; L-tryptophan from chorismate: step 4/5.</text>
</comment>
<evidence type="ECO:0000256" key="2">
    <source>
        <dbReference type="ARBA" id="ARBA00004696"/>
    </source>
</evidence>
<dbReference type="OrthoDB" id="9804217at2"/>
<dbReference type="Proteomes" id="UP000254235">
    <property type="component" value="Unassembled WGS sequence"/>
</dbReference>
<dbReference type="AlphaFoldDB" id="A0A379F184"/>
<proteinExistence type="predicted"/>
<evidence type="ECO:0000256" key="1">
    <source>
        <dbReference type="ARBA" id="ARBA00001633"/>
    </source>
</evidence>
<dbReference type="InterPro" id="IPR013798">
    <property type="entry name" value="Indole-3-glycerol_P_synth_dom"/>
</dbReference>
<dbReference type="Gene3D" id="3.20.20.70">
    <property type="entry name" value="Aldolase class I"/>
    <property type="match status" value="1"/>
</dbReference>
<dbReference type="GO" id="GO:0004425">
    <property type="term" value="F:indole-3-glycerol-phosphate synthase activity"/>
    <property type="evidence" value="ECO:0007669"/>
    <property type="project" value="UniProtKB-EC"/>
</dbReference>
<name>A0A379F184_9BACT</name>
<feature type="domain" description="Indole-3-glycerol phosphate synthase" evidence="9">
    <location>
        <begin position="5"/>
        <end position="255"/>
    </location>
</feature>
<evidence type="ECO:0000259" key="9">
    <source>
        <dbReference type="Pfam" id="PF00218"/>
    </source>
</evidence>
<sequence length="269" mass="30195">MKDILETIVANKEKELEQWKQYVPLKQLYGIIEYEGALKHKVHSLKGVFNGCSSLKVIAEFVRKTPALGWINKEAKIRNIGVDYEKNGATAISIPTDFVYFGGYDEFVQEARAIGIALPLLYKNYIIDEYQLFQAKHTGASAIVLTAVLLSIEQCKYLTSLAHQLGMEVALKLYTIEEIDYLECDVDLIIINNRIACSFDMDVNKSFEFAKLLPKDCIKVSEGGIYTPEKAKELSDVGFQGIIIGDLFMKTANPGYALGEFIKGIKKEN</sequence>
<evidence type="ECO:0000256" key="8">
    <source>
        <dbReference type="ARBA" id="ARBA00023239"/>
    </source>
</evidence>
<keyword evidence="6" id="KW-0822">Tryptophan biosynthesis</keyword>
<dbReference type="InterPro" id="IPR013785">
    <property type="entry name" value="Aldolase_TIM"/>
</dbReference>
<dbReference type="PANTHER" id="PTHR22854:SF2">
    <property type="entry name" value="INDOLE-3-GLYCEROL-PHOSPHATE SYNTHASE"/>
    <property type="match status" value="1"/>
</dbReference>
<dbReference type="GO" id="GO:0004640">
    <property type="term" value="F:phosphoribosylanthranilate isomerase activity"/>
    <property type="evidence" value="ECO:0007669"/>
    <property type="project" value="TreeGrafter"/>
</dbReference>
<evidence type="ECO:0000256" key="3">
    <source>
        <dbReference type="ARBA" id="ARBA00012362"/>
    </source>
</evidence>
<dbReference type="GeneID" id="78570709"/>
<evidence type="ECO:0000313" key="10">
    <source>
        <dbReference type="EMBL" id="SUC12409.1"/>
    </source>
</evidence>
<evidence type="ECO:0000256" key="7">
    <source>
        <dbReference type="ARBA" id="ARBA00023141"/>
    </source>
</evidence>
<reference evidence="10 11" key="1">
    <citation type="submission" date="2018-06" db="EMBL/GenBank/DDBJ databases">
        <authorList>
            <consortium name="Pathogen Informatics"/>
            <person name="Doyle S."/>
        </authorList>
    </citation>
    <scope>NUCLEOTIDE SEQUENCE [LARGE SCALE GENOMIC DNA]</scope>
    <source>
        <strain evidence="10 11">NCTC13043</strain>
    </source>
</reference>
<keyword evidence="4" id="KW-0028">Amino-acid biosynthesis</keyword>
<dbReference type="GO" id="GO:0000162">
    <property type="term" value="P:L-tryptophan biosynthetic process"/>
    <property type="evidence" value="ECO:0007669"/>
    <property type="project" value="UniProtKB-UniPathway"/>
</dbReference>
<dbReference type="PANTHER" id="PTHR22854">
    <property type="entry name" value="TRYPTOPHAN BIOSYNTHESIS PROTEIN"/>
    <property type="match status" value="1"/>
</dbReference>
<dbReference type="InterPro" id="IPR011060">
    <property type="entry name" value="RibuloseP-bd_barrel"/>
</dbReference>
<protein>
    <recommendedName>
        <fullName evidence="3">indole-3-glycerol-phosphate synthase</fullName>
        <ecNumber evidence="3">4.1.1.48</ecNumber>
    </recommendedName>
</protein>
<keyword evidence="8 10" id="KW-0456">Lyase</keyword>